<evidence type="ECO:0000256" key="4">
    <source>
        <dbReference type="ARBA" id="ARBA00022840"/>
    </source>
</evidence>
<dbReference type="InterPro" id="IPR003439">
    <property type="entry name" value="ABC_transporter-like_ATP-bd"/>
</dbReference>
<dbReference type="Gene3D" id="3.40.50.300">
    <property type="entry name" value="P-loop containing nucleotide triphosphate hydrolases"/>
    <property type="match status" value="1"/>
</dbReference>
<keyword evidence="2" id="KW-0813">Transport</keyword>
<name>A0A830FPS4_9EURY</name>
<dbReference type="CDD" id="cd03230">
    <property type="entry name" value="ABC_DR_subfamily_A"/>
    <property type="match status" value="1"/>
</dbReference>
<feature type="domain" description="ABC transporter" evidence="6">
    <location>
        <begin position="13"/>
        <end position="243"/>
    </location>
</feature>
<evidence type="ECO:0000313" key="7">
    <source>
        <dbReference type="EMBL" id="GGM67206.1"/>
    </source>
</evidence>
<dbReference type="AlphaFoldDB" id="A0A830FPS4"/>
<evidence type="ECO:0000256" key="2">
    <source>
        <dbReference type="ARBA" id="ARBA00022448"/>
    </source>
</evidence>
<evidence type="ECO:0000313" key="8">
    <source>
        <dbReference type="Proteomes" id="UP000614609"/>
    </source>
</evidence>
<dbReference type="Proteomes" id="UP000614609">
    <property type="component" value="Unassembled WGS sequence"/>
</dbReference>
<evidence type="ECO:0000256" key="3">
    <source>
        <dbReference type="ARBA" id="ARBA00022741"/>
    </source>
</evidence>
<reference evidence="7" key="1">
    <citation type="journal article" date="2014" name="Int. J. Syst. Evol. Microbiol.">
        <title>Complete genome sequence of Corynebacterium casei LMG S-19264T (=DSM 44701T), isolated from a smear-ripened cheese.</title>
        <authorList>
            <consortium name="US DOE Joint Genome Institute (JGI-PGF)"/>
            <person name="Walter F."/>
            <person name="Albersmeier A."/>
            <person name="Kalinowski J."/>
            <person name="Ruckert C."/>
        </authorList>
    </citation>
    <scope>NUCLEOTIDE SEQUENCE</scope>
    <source>
        <strain evidence="7">JCM 16108</strain>
    </source>
</reference>
<dbReference type="PANTHER" id="PTHR42711:SF5">
    <property type="entry name" value="ABC TRANSPORTER ATP-BINDING PROTEIN NATA"/>
    <property type="match status" value="1"/>
</dbReference>
<comment type="similarity">
    <text evidence="1">Belongs to the ABC transporter superfamily.</text>
</comment>
<evidence type="ECO:0000256" key="5">
    <source>
        <dbReference type="SAM" id="MobiDB-lite"/>
    </source>
</evidence>
<evidence type="ECO:0000259" key="6">
    <source>
        <dbReference type="PROSITE" id="PS50893"/>
    </source>
</evidence>
<dbReference type="GO" id="GO:0005524">
    <property type="term" value="F:ATP binding"/>
    <property type="evidence" value="ECO:0007669"/>
    <property type="project" value="UniProtKB-KW"/>
</dbReference>
<accession>A0A830FPS4</accession>
<dbReference type="PANTHER" id="PTHR42711">
    <property type="entry name" value="ABC TRANSPORTER ATP-BINDING PROTEIN"/>
    <property type="match status" value="1"/>
</dbReference>
<evidence type="ECO:0000256" key="1">
    <source>
        <dbReference type="ARBA" id="ARBA00005417"/>
    </source>
</evidence>
<keyword evidence="8" id="KW-1185">Reference proteome</keyword>
<dbReference type="InterPro" id="IPR027417">
    <property type="entry name" value="P-loop_NTPase"/>
</dbReference>
<protein>
    <recommendedName>
        <fullName evidence="6">ABC transporter domain-containing protein</fullName>
    </recommendedName>
</protein>
<feature type="compositionally biased region" description="Acidic residues" evidence="5">
    <location>
        <begin position="264"/>
        <end position="276"/>
    </location>
</feature>
<feature type="region of interest" description="Disordered" evidence="5">
    <location>
        <begin position="249"/>
        <end position="299"/>
    </location>
</feature>
<proteinExistence type="inferred from homology"/>
<dbReference type="GO" id="GO:0016887">
    <property type="term" value="F:ATP hydrolysis activity"/>
    <property type="evidence" value="ECO:0007669"/>
    <property type="project" value="InterPro"/>
</dbReference>
<dbReference type="SMART" id="SM00382">
    <property type="entry name" value="AAA"/>
    <property type="match status" value="1"/>
</dbReference>
<dbReference type="PROSITE" id="PS50893">
    <property type="entry name" value="ABC_TRANSPORTER_2"/>
    <property type="match status" value="1"/>
</dbReference>
<dbReference type="Pfam" id="PF00005">
    <property type="entry name" value="ABC_tran"/>
    <property type="match status" value="1"/>
</dbReference>
<dbReference type="InterPro" id="IPR050763">
    <property type="entry name" value="ABC_transporter_ATP-binding"/>
</dbReference>
<dbReference type="InterPro" id="IPR003593">
    <property type="entry name" value="AAA+_ATPase"/>
</dbReference>
<sequence>MAPAGDAGDVNAITTEGLRKSYGDLTALAGLTLDVPAGELFGLLGPNGAGKSTTIRILTGQLRPDAGTASVLGVDPVDDPVGVRERVGVLPEQESPPSFMTPREYFDFVGSVRDLDAETVDARVETWADRLGYGAKLDTMNTDLSRGQQQKVMITAAFLHDPDLVFIDEPLANLDPIVQETVKRVLRDYRDDGNTVFLSTHDIDVAADLCDRVGIVREGELVTTRRPAGLGEERLLDVFLREVGADTDALDDASGGAGAGVETGADEGSDAGEGSDADGATGHTEGTDAGPGPDTGAGR</sequence>
<keyword evidence="4" id="KW-0067">ATP-binding</keyword>
<gene>
    <name evidence="7" type="ORF">GCM10009017_16730</name>
</gene>
<organism evidence="7 8">
    <name type="scientific">Halarchaeum rubridurum</name>
    <dbReference type="NCBI Taxonomy" id="489911"/>
    <lineage>
        <taxon>Archaea</taxon>
        <taxon>Methanobacteriati</taxon>
        <taxon>Methanobacteriota</taxon>
        <taxon>Stenosarchaea group</taxon>
        <taxon>Halobacteria</taxon>
        <taxon>Halobacteriales</taxon>
        <taxon>Halobacteriaceae</taxon>
    </lineage>
</organism>
<keyword evidence="3" id="KW-0547">Nucleotide-binding</keyword>
<dbReference type="EMBL" id="BMOO01000003">
    <property type="protein sequence ID" value="GGM67206.1"/>
    <property type="molecule type" value="Genomic_DNA"/>
</dbReference>
<comment type="caution">
    <text evidence="7">The sequence shown here is derived from an EMBL/GenBank/DDBJ whole genome shotgun (WGS) entry which is preliminary data.</text>
</comment>
<reference evidence="7" key="2">
    <citation type="submission" date="2020-09" db="EMBL/GenBank/DDBJ databases">
        <authorList>
            <person name="Sun Q."/>
            <person name="Ohkuma M."/>
        </authorList>
    </citation>
    <scope>NUCLEOTIDE SEQUENCE</scope>
    <source>
        <strain evidence="7">JCM 16108</strain>
    </source>
</reference>
<dbReference type="SUPFAM" id="SSF52540">
    <property type="entry name" value="P-loop containing nucleoside triphosphate hydrolases"/>
    <property type="match status" value="1"/>
</dbReference>